<dbReference type="Gene3D" id="2.60.390.10">
    <property type="entry name" value="Beta-galactosidase, domain 3"/>
    <property type="match status" value="1"/>
</dbReference>
<dbReference type="Pfam" id="PF01301">
    <property type="entry name" value="Glyco_hydro_35"/>
    <property type="match status" value="1"/>
</dbReference>
<dbReference type="InterPro" id="IPR025972">
    <property type="entry name" value="BetaGal_dom3"/>
</dbReference>
<comment type="similarity">
    <text evidence="2 8">Belongs to the glycosyl hydrolase 35 family.</text>
</comment>
<evidence type="ECO:0000256" key="3">
    <source>
        <dbReference type="ARBA" id="ARBA00012756"/>
    </source>
</evidence>
<dbReference type="SUPFAM" id="SSF51011">
    <property type="entry name" value="Glycosyl hydrolase domain"/>
    <property type="match status" value="1"/>
</dbReference>
<comment type="catalytic activity">
    <reaction evidence="1">
        <text>Hydrolysis of terminal non-reducing beta-D-galactose residues in beta-D-galactosides.</text>
        <dbReference type="EC" id="3.2.1.23"/>
    </reaction>
</comment>
<dbReference type="OMA" id="GGCPGDI"/>
<gene>
    <name evidence="11" type="ORF">PFICI_15292</name>
</gene>
<keyword evidence="12" id="KW-1185">Reference proteome</keyword>
<evidence type="ECO:0000256" key="4">
    <source>
        <dbReference type="ARBA" id="ARBA00022729"/>
    </source>
</evidence>
<dbReference type="Gene3D" id="2.60.120.260">
    <property type="entry name" value="Galactose-binding domain-like"/>
    <property type="match status" value="2"/>
</dbReference>
<dbReference type="Pfam" id="PF13364">
    <property type="entry name" value="BetaGal_ABD2"/>
    <property type="match status" value="2"/>
</dbReference>
<dbReference type="KEGG" id="pfy:PFICI_15292"/>
<evidence type="ECO:0000256" key="2">
    <source>
        <dbReference type="ARBA" id="ARBA00009809"/>
    </source>
</evidence>
<evidence type="ECO:0000259" key="10">
    <source>
        <dbReference type="SMART" id="SM01029"/>
    </source>
</evidence>
<evidence type="ECO:0000313" key="11">
    <source>
        <dbReference type="EMBL" id="ETS72900.1"/>
    </source>
</evidence>
<dbReference type="EMBL" id="KI912125">
    <property type="protein sequence ID" value="ETS72900.1"/>
    <property type="molecule type" value="Genomic_DNA"/>
</dbReference>
<dbReference type="Gene3D" id="2.102.20.10">
    <property type="entry name" value="Beta-galactosidase, domain 2"/>
    <property type="match status" value="1"/>
</dbReference>
<dbReference type="HOGENOM" id="CLU_005732_2_1_1"/>
<dbReference type="InterPro" id="IPR018954">
    <property type="entry name" value="Betagal_dom2"/>
</dbReference>
<dbReference type="RefSeq" id="XP_007842064.1">
    <property type="nucleotide sequence ID" value="XM_007843873.1"/>
</dbReference>
<dbReference type="Pfam" id="PF10435">
    <property type="entry name" value="BetaGal_dom2"/>
    <property type="match status" value="1"/>
</dbReference>
<keyword evidence="7" id="KW-0326">Glycosidase</keyword>
<keyword evidence="4 9" id="KW-0732">Signal</keyword>
<dbReference type="SMART" id="SM01029">
    <property type="entry name" value="BetaGal_dom2"/>
    <property type="match status" value="1"/>
</dbReference>
<dbReference type="InterPro" id="IPR037110">
    <property type="entry name" value="Betagal_dom2_sf"/>
</dbReference>
<dbReference type="InterPro" id="IPR036833">
    <property type="entry name" value="BetaGal_dom3_sf"/>
</dbReference>
<dbReference type="InterPro" id="IPR008979">
    <property type="entry name" value="Galactose-bd-like_sf"/>
</dbReference>
<feature type="signal peptide" evidence="9">
    <location>
        <begin position="1"/>
        <end position="24"/>
    </location>
</feature>
<dbReference type="OrthoDB" id="1657402at2759"/>
<evidence type="ECO:0000256" key="8">
    <source>
        <dbReference type="RuleBase" id="RU003679"/>
    </source>
</evidence>
<keyword evidence="6" id="KW-0325">Glycoprotein</keyword>
<dbReference type="InterPro" id="IPR017853">
    <property type="entry name" value="GH"/>
</dbReference>
<dbReference type="AlphaFoldDB" id="W3WG52"/>
<accession>W3WG52</accession>
<organism evidence="11 12">
    <name type="scientific">Pestalotiopsis fici (strain W106-1 / CGMCC3.15140)</name>
    <dbReference type="NCBI Taxonomy" id="1229662"/>
    <lineage>
        <taxon>Eukaryota</taxon>
        <taxon>Fungi</taxon>
        <taxon>Dikarya</taxon>
        <taxon>Ascomycota</taxon>
        <taxon>Pezizomycotina</taxon>
        <taxon>Sordariomycetes</taxon>
        <taxon>Xylariomycetidae</taxon>
        <taxon>Amphisphaeriales</taxon>
        <taxon>Sporocadaceae</taxon>
        <taxon>Pestalotiopsis</taxon>
    </lineage>
</organism>
<dbReference type="Proteomes" id="UP000030651">
    <property type="component" value="Unassembled WGS sequence"/>
</dbReference>
<dbReference type="Gene3D" id="3.20.20.80">
    <property type="entry name" value="Glycosidases"/>
    <property type="match status" value="1"/>
</dbReference>
<dbReference type="InterPro" id="IPR025300">
    <property type="entry name" value="BetaGal_jelly_roll_dom"/>
</dbReference>
<dbReference type="InterPro" id="IPR031330">
    <property type="entry name" value="Gly_Hdrlase_35_cat"/>
</dbReference>
<evidence type="ECO:0000256" key="9">
    <source>
        <dbReference type="SAM" id="SignalP"/>
    </source>
</evidence>
<dbReference type="SUPFAM" id="SSF51445">
    <property type="entry name" value="(Trans)glycosidases"/>
    <property type="match status" value="1"/>
</dbReference>
<protein>
    <recommendedName>
        <fullName evidence="3">beta-galactosidase</fullName>
        <ecNumber evidence="3">3.2.1.23</ecNumber>
    </recommendedName>
</protein>
<evidence type="ECO:0000256" key="5">
    <source>
        <dbReference type="ARBA" id="ARBA00022801"/>
    </source>
</evidence>
<dbReference type="GO" id="GO:0004565">
    <property type="term" value="F:beta-galactosidase activity"/>
    <property type="evidence" value="ECO:0007669"/>
    <property type="project" value="UniProtKB-EC"/>
</dbReference>
<dbReference type="Pfam" id="PF13363">
    <property type="entry name" value="BetaGal_dom3"/>
    <property type="match status" value="1"/>
</dbReference>
<keyword evidence="5" id="KW-0378">Hydrolase</keyword>
<reference evidence="12" key="1">
    <citation type="journal article" date="2015" name="BMC Genomics">
        <title>Genomic and transcriptomic analysis of the endophytic fungus Pestalotiopsis fici reveals its lifestyle and high potential for synthesis of natural products.</title>
        <authorList>
            <person name="Wang X."/>
            <person name="Zhang X."/>
            <person name="Liu L."/>
            <person name="Xiang M."/>
            <person name="Wang W."/>
            <person name="Sun X."/>
            <person name="Che Y."/>
            <person name="Guo L."/>
            <person name="Liu G."/>
            <person name="Guo L."/>
            <person name="Wang C."/>
            <person name="Yin W.B."/>
            <person name="Stadler M."/>
            <person name="Zhang X."/>
            <person name="Liu X."/>
        </authorList>
    </citation>
    <scope>NUCLEOTIDE SEQUENCE [LARGE SCALE GENOMIC DNA]</scope>
    <source>
        <strain evidence="12">W106-1 / CGMCC3.15140</strain>
    </source>
</reference>
<dbReference type="GO" id="GO:0005975">
    <property type="term" value="P:carbohydrate metabolic process"/>
    <property type="evidence" value="ECO:0007669"/>
    <property type="project" value="InterPro"/>
</dbReference>
<proteinExistence type="inferred from homology"/>
<dbReference type="InParanoid" id="W3WG52"/>
<dbReference type="PRINTS" id="PR00742">
    <property type="entry name" value="GLHYDRLASE35"/>
</dbReference>
<dbReference type="EC" id="3.2.1.23" evidence="3"/>
<dbReference type="GeneID" id="19280305"/>
<dbReference type="PANTHER" id="PTHR23421">
    <property type="entry name" value="BETA-GALACTOSIDASE RELATED"/>
    <property type="match status" value="1"/>
</dbReference>
<dbReference type="InterPro" id="IPR001944">
    <property type="entry name" value="Glycoside_Hdrlase_35"/>
</dbReference>
<evidence type="ECO:0000313" key="12">
    <source>
        <dbReference type="Proteomes" id="UP000030651"/>
    </source>
</evidence>
<evidence type="ECO:0000256" key="1">
    <source>
        <dbReference type="ARBA" id="ARBA00001412"/>
    </source>
</evidence>
<dbReference type="SUPFAM" id="SSF49785">
    <property type="entry name" value="Galactose-binding domain-like"/>
    <property type="match status" value="2"/>
</dbReference>
<evidence type="ECO:0000256" key="6">
    <source>
        <dbReference type="ARBA" id="ARBA00023180"/>
    </source>
</evidence>
<sequence length="987" mass="108396">MFGRIINPLLISLVPLAQLQPAKAAGDSWPISDSGYTDVVQWDHYSFIINGERKYLFGGEMHPFRTPVPEMWQDIAQKFKASGMNTFSFYNMWGMHESFPSQVDFTTAFRDYRRLLQYAEDAGLYVMARPGPYTNGELNAGGYPIWVTTGDYGSLRTNDTRYTAAWQDYMTEITDIIRDHQIHKNGTIISIQVDNEFPSQYKDRTAKTPNGPGIGYMENLEALIREQGVEVPTTANAPGHYPDWSKDYDTVGAGGDVDVWGLDSYPLCWSCNPDDCSSANDDFTLLKYYDYFQEVAPNQPGLMPEFQGGRVLPLGAESCEASVGPDFRNVYYRHNIDQKMSAQIMYMFAGGTNWGWIGVPFIGSSYDYSAPIAEDRTLRDSWYEVKNLALFTRVAQDLAKVDRLNGTDAVIDNDAISATELRNPDTDAAFYVVRHATSTEDSAESFHMNVTTSIGSLVIPQVISALPLSGHIAKIVVTDFTFADQQLIYSTAEVFSYVVIDNAPVLILWVPAGESGEFLLKDAEGGEILNCDGCSDVSFNQTVDGVITAFTQGEGSSLLKVGDVRVLLLDRVAAWHTFLPVLTKDPSAPVNQTIVVQGPHLVREAGIDDTNGLHVHGDTNATTEVEIFATSSVNRLWWNGKSTSFTKSSYGSLIATINGPDSYELPPLIDWKTHDTLPERFVNYSATSDAWVSADKGLYVDLYGPHHGFSLWRGTFNGSATGGVFEVQGGRGFAFSAYLNGQQVGSYAGDAGDASSTLSVSFENATIDSDGENIILLVQDNTGHDETSGATKPRGILSAALNDTSEAIQWKLAGTVGAPMNKTVDTVRGPYNEGGLVAERLGWHLPGFDDATWSVGSPSAGVQEATIQFYRTLVDLDIPEGHDASIVFTIATNNPTERVRALLYVNGYQYGRYMPYVGSTSSFPVPPGILDYSGKNTIAIALWSQDDEGASLDVTWEITSLTRSSLNSRFDGSYLRPGWSEDRNVYY</sequence>
<dbReference type="eggNOG" id="KOG0496">
    <property type="taxonomic scope" value="Eukaryota"/>
</dbReference>
<feature type="domain" description="Beta-galactosidase" evidence="10">
    <location>
        <begin position="397"/>
        <end position="577"/>
    </location>
</feature>
<evidence type="ECO:0000256" key="7">
    <source>
        <dbReference type="ARBA" id="ARBA00023295"/>
    </source>
</evidence>
<feature type="chain" id="PRO_5004833472" description="beta-galactosidase" evidence="9">
    <location>
        <begin position="25"/>
        <end position="987"/>
    </location>
</feature>
<name>W3WG52_PESFW</name>
<dbReference type="SUPFAM" id="SSF117100">
    <property type="entry name" value="Beta-galactosidase LacA, domain 3"/>
    <property type="match status" value="1"/>
</dbReference>